<evidence type="ECO:0000313" key="3">
    <source>
        <dbReference type="Proteomes" id="UP000007350"/>
    </source>
</evidence>
<feature type="compositionally biased region" description="Basic and acidic residues" evidence="1">
    <location>
        <begin position="211"/>
        <end position="232"/>
    </location>
</feature>
<organism evidence="2 3">
    <name type="scientific">Trypanosoma cruzi marinkellei</name>
    <dbReference type="NCBI Taxonomy" id="85056"/>
    <lineage>
        <taxon>Eukaryota</taxon>
        <taxon>Discoba</taxon>
        <taxon>Euglenozoa</taxon>
        <taxon>Kinetoplastea</taxon>
        <taxon>Metakinetoplastina</taxon>
        <taxon>Trypanosomatida</taxon>
        <taxon>Trypanosomatidae</taxon>
        <taxon>Trypanosoma</taxon>
        <taxon>Schizotrypanum</taxon>
    </lineage>
</organism>
<dbReference type="Proteomes" id="UP000007350">
    <property type="component" value="Unassembled WGS sequence"/>
</dbReference>
<dbReference type="EMBL" id="AHKC01012865">
    <property type="protein sequence ID" value="EKF29614.1"/>
    <property type="molecule type" value="Genomic_DNA"/>
</dbReference>
<evidence type="ECO:0000256" key="1">
    <source>
        <dbReference type="SAM" id="MobiDB-lite"/>
    </source>
</evidence>
<feature type="region of interest" description="Disordered" evidence="1">
    <location>
        <begin position="1"/>
        <end position="55"/>
    </location>
</feature>
<name>K2MVC6_TRYCR</name>
<evidence type="ECO:0000313" key="2">
    <source>
        <dbReference type="EMBL" id="EKF29614.1"/>
    </source>
</evidence>
<protein>
    <submittedName>
        <fullName evidence="2">Uncharacterized protein</fullName>
    </submittedName>
</protein>
<accession>K2MVC6</accession>
<keyword evidence="3" id="KW-1185">Reference proteome</keyword>
<gene>
    <name evidence="2" type="ORF">MOQ_006589</name>
</gene>
<reference evidence="2 3" key="1">
    <citation type="journal article" date="2012" name="BMC Genomics">
        <title>Comparative genomic analysis of human infective Trypanosoma cruzi lineages with the bat-restricted subspecies T. cruzi marinkellei.</title>
        <authorList>
            <person name="Franzen O."/>
            <person name="Talavera-Lopez C."/>
            <person name="Ochaya S."/>
            <person name="Butler C.E."/>
            <person name="Messenger L.A."/>
            <person name="Lewis M.D."/>
            <person name="Llewellyn M.S."/>
            <person name="Marinkelle C.J."/>
            <person name="Tyler K.M."/>
            <person name="Miles M.A."/>
            <person name="Andersson B."/>
        </authorList>
    </citation>
    <scope>NUCLEOTIDE SEQUENCE [LARGE SCALE GENOMIC DNA]</scope>
    <source>
        <strain evidence="2 3">B7</strain>
    </source>
</reference>
<comment type="caution">
    <text evidence="2">The sequence shown here is derived from an EMBL/GenBank/DDBJ whole genome shotgun (WGS) entry which is preliminary data.</text>
</comment>
<sequence length="280" mass="31239">MQPTVYCHPSTTTPRKQRPQKQQQCAQLYAQQRKKTRETEGVSVRKGKKKTDKWKSTERVMRNTHCSSNFFGRAASRACQRVYSARSWGWSVSSGLDSVASVSRRTDVCSTALLRSRFCGADRALAMFTGALFWETYVMGKSSSSSSSSLLLFLALTETEGVWVGCNDGVGTVLGNSSSCSSSSGQTLECTTTVFSSDMSPPPPQKKNTHTHAECCGREKERKKTPPAETKKKEKNSKGQSITYIYIYTCIYMPLALTNDKSQNILQKVIQMSFIHINKW</sequence>
<feature type="region of interest" description="Disordered" evidence="1">
    <location>
        <begin position="196"/>
        <end position="235"/>
    </location>
</feature>
<dbReference type="AlphaFoldDB" id="K2MVC6"/>
<proteinExistence type="predicted"/>
<feature type="compositionally biased region" description="Low complexity" evidence="1">
    <location>
        <begin position="20"/>
        <end position="31"/>
    </location>
</feature>